<protein>
    <recommendedName>
        <fullName evidence="3">Lysozyme</fullName>
        <ecNumber evidence="3">3.2.1.17</ecNumber>
    </recommendedName>
</protein>
<dbReference type="GO" id="GO:0016998">
    <property type="term" value="P:cell wall macromolecule catabolic process"/>
    <property type="evidence" value="ECO:0007669"/>
    <property type="project" value="InterPro"/>
</dbReference>
<dbReference type="SUPFAM" id="SSF53955">
    <property type="entry name" value="Lysozyme-like"/>
    <property type="match status" value="1"/>
</dbReference>
<evidence type="ECO:0000256" key="1">
    <source>
        <dbReference type="ARBA" id="ARBA00022529"/>
    </source>
</evidence>
<dbReference type="GO" id="GO:0031640">
    <property type="term" value="P:killing of cells of another organism"/>
    <property type="evidence" value="ECO:0007669"/>
    <property type="project" value="UniProtKB-KW"/>
</dbReference>
<comment type="caution">
    <text evidence="5">The sequence shown here is derived from an EMBL/GenBank/DDBJ whole genome shotgun (WGS) entry which is preliminary data.</text>
</comment>
<dbReference type="GO" id="GO:0003796">
    <property type="term" value="F:lysozyme activity"/>
    <property type="evidence" value="ECO:0007669"/>
    <property type="project" value="UniProtKB-EC"/>
</dbReference>
<evidence type="ECO:0000256" key="4">
    <source>
        <dbReference type="SAM" id="MobiDB-lite"/>
    </source>
</evidence>
<dbReference type="Gene3D" id="1.10.530.40">
    <property type="match status" value="1"/>
</dbReference>
<gene>
    <name evidence="5" type="ORF">CAGEJMGA_00776</name>
</gene>
<dbReference type="InterPro" id="IPR023347">
    <property type="entry name" value="Lysozyme_dom_sf"/>
</dbReference>
<name>A0AAX3IRQ5_HAEIF</name>
<comment type="similarity">
    <text evidence="3">Belongs to the glycosyl hydrolase 24 family.</text>
</comment>
<feature type="region of interest" description="Disordered" evidence="4">
    <location>
        <begin position="84"/>
        <end position="106"/>
    </location>
</feature>
<reference evidence="5" key="1">
    <citation type="submission" date="2019-05" db="EMBL/GenBank/DDBJ databases">
        <authorList>
            <person name="Hibberd M."/>
        </authorList>
    </citation>
    <scope>NUCLEOTIDE SEQUENCE</scope>
    <source>
        <strain evidence="5">Haemophilus_influenzae_BgEED16</strain>
    </source>
</reference>
<dbReference type="GO" id="GO:0009253">
    <property type="term" value="P:peptidoglycan catabolic process"/>
    <property type="evidence" value="ECO:0007669"/>
    <property type="project" value="InterPro"/>
</dbReference>
<dbReference type="Pfam" id="PF00959">
    <property type="entry name" value="Phage_lysozyme"/>
    <property type="match status" value="1"/>
</dbReference>
<evidence type="ECO:0000256" key="3">
    <source>
        <dbReference type="RuleBase" id="RU003788"/>
    </source>
</evidence>
<evidence type="ECO:0000256" key="2">
    <source>
        <dbReference type="ARBA" id="ARBA00022638"/>
    </source>
</evidence>
<dbReference type="AlphaFoldDB" id="A0AAX3IRQ5"/>
<keyword evidence="1 3" id="KW-0929">Antimicrobial</keyword>
<dbReference type="InterPro" id="IPR023346">
    <property type="entry name" value="Lysozyme-like_dom_sf"/>
</dbReference>
<evidence type="ECO:0000313" key="5">
    <source>
        <dbReference type="EMBL" id="VTX59153.1"/>
    </source>
</evidence>
<dbReference type="EC" id="3.2.1.17" evidence="3"/>
<keyword evidence="2 3" id="KW-0081">Bacteriolytic enzyme</keyword>
<keyword evidence="3" id="KW-0326">Glycosidase</keyword>
<accession>A0AAX3IRQ5</accession>
<dbReference type="InterPro" id="IPR002196">
    <property type="entry name" value="Glyco_hydro_24"/>
</dbReference>
<dbReference type="EMBL" id="CABFLD010000033">
    <property type="protein sequence ID" value="VTX59153.1"/>
    <property type="molecule type" value="Genomic_DNA"/>
</dbReference>
<sequence length="106" mass="11622">MTVSREDAERDLARRTREFANTARKNVSAETWDKLPPNAQAALTSIAYNYGSLSKLKSVVDAAKSSAASGDMSALANAVRRLQHHNNGVNAKRRNQEADYIMNKTG</sequence>
<organism evidence="5 6">
    <name type="scientific">Haemophilus influenzae</name>
    <dbReference type="NCBI Taxonomy" id="727"/>
    <lineage>
        <taxon>Bacteria</taxon>
        <taxon>Pseudomonadati</taxon>
        <taxon>Pseudomonadota</taxon>
        <taxon>Gammaproteobacteria</taxon>
        <taxon>Pasteurellales</taxon>
        <taxon>Pasteurellaceae</taxon>
        <taxon>Haemophilus</taxon>
    </lineage>
</organism>
<evidence type="ECO:0000313" key="6">
    <source>
        <dbReference type="Proteomes" id="UP000658741"/>
    </source>
</evidence>
<comment type="catalytic activity">
    <reaction evidence="3">
        <text>Hydrolysis of (1-&gt;4)-beta-linkages between N-acetylmuramic acid and N-acetyl-D-glucosamine residues in a peptidoglycan and between N-acetyl-D-glucosamine residues in chitodextrins.</text>
        <dbReference type="EC" id="3.2.1.17"/>
    </reaction>
</comment>
<dbReference type="GO" id="GO:0042742">
    <property type="term" value="P:defense response to bacterium"/>
    <property type="evidence" value="ECO:0007669"/>
    <property type="project" value="UniProtKB-KW"/>
</dbReference>
<proteinExistence type="inferred from homology"/>
<dbReference type="Proteomes" id="UP000658741">
    <property type="component" value="Unassembled WGS sequence"/>
</dbReference>
<keyword evidence="3" id="KW-0378">Hydrolase</keyword>